<sequence length="51" mass="5862">MIEEKLSTCLKSVVIYRVWPFENTIETSVPGTRPTTPKKFQSLMGSLQNKF</sequence>
<dbReference type="RefSeq" id="WP_000568804.1">
    <property type="nucleotide sequence ID" value="NZ_CAIZBI010000006.1"/>
</dbReference>
<evidence type="ECO:0000313" key="1">
    <source>
        <dbReference type="EMBL" id="QNQ77878.1"/>
    </source>
</evidence>
<protein>
    <submittedName>
        <fullName evidence="1">Uncharacterized protein</fullName>
    </submittedName>
</protein>
<reference evidence="1" key="1">
    <citation type="submission" date="2020-09" db="EMBL/GenBank/DDBJ databases">
        <title>Complete genome sequence of Salmonella enterica strain K_SA184, multidrug resistance bacterium isolated from lamb (Ovis aries).</title>
        <authorList>
            <person name="Kim H.B."/>
        </authorList>
    </citation>
    <scope>NUCLEOTIDE SEQUENCE</scope>
    <source>
        <strain evidence="1">K_SA184</strain>
    </source>
</reference>
<accession>A0A7H0S1C5</accession>
<organism evidence="1">
    <name type="scientific">Salmonella enterica</name>
    <name type="common">Salmonella choleraesuis</name>
    <dbReference type="NCBI Taxonomy" id="28901"/>
    <lineage>
        <taxon>Bacteria</taxon>
        <taxon>Pseudomonadati</taxon>
        <taxon>Pseudomonadota</taxon>
        <taxon>Gammaproteobacteria</taxon>
        <taxon>Enterobacterales</taxon>
        <taxon>Enterobacteriaceae</taxon>
        <taxon>Salmonella</taxon>
    </lineage>
</organism>
<dbReference type="AlphaFoldDB" id="A0A7H0S1C5"/>
<proteinExistence type="predicted"/>
<gene>
    <name evidence="1" type="ORF">H9I51_06080</name>
</gene>
<name>A0A7H0S1C5_SALER</name>
<dbReference type="EMBL" id="CP061159">
    <property type="protein sequence ID" value="QNQ77878.1"/>
    <property type="molecule type" value="Genomic_DNA"/>
</dbReference>